<reference evidence="2" key="1">
    <citation type="submission" date="2023-10" db="EMBL/GenBank/DDBJ databases">
        <authorList>
            <person name="Chen Y."/>
            <person name="Shah S."/>
            <person name="Dougan E. K."/>
            <person name="Thang M."/>
            <person name="Chan C."/>
        </authorList>
    </citation>
    <scope>NUCLEOTIDE SEQUENCE [LARGE SCALE GENOMIC DNA]</scope>
</reference>
<evidence type="ECO:0000313" key="2">
    <source>
        <dbReference type="EMBL" id="CAK0847485.1"/>
    </source>
</evidence>
<feature type="region of interest" description="Disordered" evidence="1">
    <location>
        <begin position="260"/>
        <end position="333"/>
    </location>
</feature>
<accession>A0ABN9TN99</accession>
<keyword evidence="3" id="KW-1185">Reference proteome</keyword>
<proteinExistence type="predicted"/>
<feature type="region of interest" description="Disordered" evidence="1">
    <location>
        <begin position="1"/>
        <end position="40"/>
    </location>
</feature>
<comment type="caution">
    <text evidence="2">The sequence shown here is derived from an EMBL/GenBank/DDBJ whole genome shotgun (WGS) entry which is preliminary data.</text>
</comment>
<dbReference type="Proteomes" id="UP001189429">
    <property type="component" value="Unassembled WGS sequence"/>
</dbReference>
<feature type="region of interest" description="Disordered" evidence="1">
    <location>
        <begin position="169"/>
        <end position="189"/>
    </location>
</feature>
<protein>
    <submittedName>
        <fullName evidence="2">Uncharacterized protein</fullName>
    </submittedName>
</protein>
<evidence type="ECO:0000256" key="1">
    <source>
        <dbReference type="SAM" id="MobiDB-lite"/>
    </source>
</evidence>
<feature type="compositionally biased region" description="Gly residues" evidence="1">
    <location>
        <begin position="1"/>
        <end position="11"/>
    </location>
</feature>
<name>A0ABN9TN99_9DINO</name>
<feature type="compositionally biased region" description="Low complexity" evidence="1">
    <location>
        <begin position="265"/>
        <end position="275"/>
    </location>
</feature>
<organism evidence="2 3">
    <name type="scientific">Prorocentrum cordatum</name>
    <dbReference type="NCBI Taxonomy" id="2364126"/>
    <lineage>
        <taxon>Eukaryota</taxon>
        <taxon>Sar</taxon>
        <taxon>Alveolata</taxon>
        <taxon>Dinophyceae</taxon>
        <taxon>Prorocentrales</taxon>
        <taxon>Prorocentraceae</taxon>
        <taxon>Prorocentrum</taxon>
    </lineage>
</organism>
<sequence length="333" mass="34759">MAPGETSGGRGLHQPALPPRAVSAQVGAHAAAGGHTGGEPSILGLLNGPKVGETSDGNEVLFGGLNGLGENGQSTFEVADGEPPLRLHGFTLLMPGILGKLLRLGALEVVQGMSVDDLAKVPAAERWTAAGGRVSSLFEASAALSGDVQRRKWYSRMLGLDIQTRRRRAAREPSVGLQGGGPARPLEQTVPVRRRRAGGGLRRCLPLLVVRPPCPPLPPSRGHPFSLLSMLPQLPRARSRRALRQAVPTEEISCPQRVKVPMTMSSSSASSSESSPLPADVGPPPSSECRAPSRPALSCTSRGVQLLRRAVAGSPVSRPLSDATARRLAPAPL</sequence>
<gene>
    <name evidence="2" type="ORF">PCOR1329_LOCUS40673</name>
</gene>
<evidence type="ECO:0000313" key="3">
    <source>
        <dbReference type="Proteomes" id="UP001189429"/>
    </source>
</evidence>
<feature type="compositionally biased region" description="Low complexity" evidence="1">
    <location>
        <begin position="21"/>
        <end position="33"/>
    </location>
</feature>
<dbReference type="EMBL" id="CAUYUJ010014904">
    <property type="protein sequence ID" value="CAK0847485.1"/>
    <property type="molecule type" value="Genomic_DNA"/>
</dbReference>